<dbReference type="OMA" id="QTYPENA"/>
<evidence type="ECO:0000256" key="6">
    <source>
        <dbReference type="ARBA" id="ARBA00022618"/>
    </source>
</evidence>
<keyword evidence="17" id="KW-1185">Reference proteome</keyword>
<evidence type="ECO:0000256" key="4">
    <source>
        <dbReference type="ARBA" id="ARBA00022454"/>
    </source>
</evidence>
<comment type="subcellular location">
    <subcellularLocation>
        <location evidence="2">Chromosome</location>
        <location evidence="2">Centromere</location>
        <location evidence="2">Kinetochore</location>
    </subcellularLocation>
    <subcellularLocation>
        <location evidence="1">Cytoplasm</location>
        <location evidence="1">Cytoskeleton</location>
        <location evidence="1">Spindle</location>
    </subcellularLocation>
</comment>
<reference evidence="17" key="2">
    <citation type="journal article" date="2018" name="BMC Genomics">
        <title>A manually annotated Actinidia chinensis var. chinensis (kiwifruit) genome highlights the challenges associated with draft genomes and gene prediction in plants.</title>
        <authorList>
            <person name="Pilkington S.M."/>
            <person name="Crowhurst R."/>
            <person name="Hilario E."/>
            <person name="Nardozza S."/>
            <person name="Fraser L."/>
            <person name="Peng Y."/>
            <person name="Gunaseelan K."/>
            <person name="Simpson R."/>
            <person name="Tahir J."/>
            <person name="Deroles S.C."/>
            <person name="Templeton K."/>
            <person name="Luo Z."/>
            <person name="Davy M."/>
            <person name="Cheng C."/>
            <person name="McNeilage M."/>
            <person name="Scaglione D."/>
            <person name="Liu Y."/>
            <person name="Zhang Q."/>
            <person name="Datson P."/>
            <person name="De Silva N."/>
            <person name="Gardiner S.E."/>
            <person name="Bassett H."/>
            <person name="Chagne D."/>
            <person name="McCallum J."/>
            <person name="Dzierzon H."/>
            <person name="Deng C."/>
            <person name="Wang Y.Y."/>
            <person name="Barron L."/>
            <person name="Manako K."/>
            <person name="Bowen J."/>
            <person name="Foster T.M."/>
            <person name="Erridge Z.A."/>
            <person name="Tiffin H."/>
            <person name="Waite C.N."/>
            <person name="Davies K.M."/>
            <person name="Grierson E.P."/>
            <person name="Laing W.A."/>
            <person name="Kirk R."/>
            <person name="Chen X."/>
            <person name="Wood M."/>
            <person name="Montefiori M."/>
            <person name="Brummell D.A."/>
            <person name="Schwinn K.E."/>
            <person name="Catanach A."/>
            <person name="Fullerton C."/>
            <person name="Li D."/>
            <person name="Meiyalaghan S."/>
            <person name="Nieuwenhuizen N."/>
            <person name="Read N."/>
            <person name="Prakash R."/>
            <person name="Hunter D."/>
            <person name="Zhang H."/>
            <person name="McKenzie M."/>
            <person name="Knabel M."/>
            <person name="Harris A."/>
            <person name="Allan A.C."/>
            <person name="Gleave A."/>
            <person name="Chen A."/>
            <person name="Janssen B.J."/>
            <person name="Plunkett B."/>
            <person name="Ampomah-Dwamena C."/>
            <person name="Voogd C."/>
            <person name="Leif D."/>
            <person name="Lafferty D."/>
            <person name="Souleyre E.J.F."/>
            <person name="Varkonyi-Gasic E."/>
            <person name="Gambi F."/>
            <person name="Hanley J."/>
            <person name="Yao J.L."/>
            <person name="Cheung J."/>
            <person name="David K.M."/>
            <person name="Warren B."/>
            <person name="Marsh K."/>
            <person name="Snowden K.C."/>
            <person name="Lin-Wang K."/>
            <person name="Brian L."/>
            <person name="Martinez-Sanchez M."/>
            <person name="Wang M."/>
            <person name="Ileperuma N."/>
            <person name="Macnee N."/>
            <person name="Campin R."/>
            <person name="McAtee P."/>
            <person name="Drummond R.S.M."/>
            <person name="Espley R.V."/>
            <person name="Ireland H.S."/>
            <person name="Wu R."/>
            <person name="Atkinson R.G."/>
            <person name="Karunairetnam S."/>
            <person name="Bulley S."/>
            <person name="Chunkath S."/>
            <person name="Hanley Z."/>
            <person name="Storey R."/>
            <person name="Thrimawithana A.H."/>
            <person name="Thomson S."/>
            <person name="David C."/>
            <person name="Testolin R."/>
            <person name="Huang H."/>
            <person name="Hellens R.P."/>
            <person name="Schaffer R.J."/>
        </authorList>
    </citation>
    <scope>NUCLEOTIDE SEQUENCE [LARGE SCALE GENOMIC DNA]</scope>
    <source>
        <strain evidence="17">cv. Red5</strain>
    </source>
</reference>
<evidence type="ECO:0000256" key="12">
    <source>
        <dbReference type="ARBA" id="ARBA00023328"/>
    </source>
</evidence>
<keyword evidence="12" id="KW-0137">Centromere</keyword>
<dbReference type="GO" id="GO:0007059">
    <property type="term" value="P:chromosome segregation"/>
    <property type="evidence" value="ECO:0007669"/>
    <property type="project" value="InterPro"/>
</dbReference>
<evidence type="ECO:0000313" key="16">
    <source>
        <dbReference type="EMBL" id="PSS20966.1"/>
    </source>
</evidence>
<dbReference type="Gramene" id="PSS20966">
    <property type="protein sequence ID" value="PSS20966"/>
    <property type="gene ID" value="CEY00_Acc10005"/>
</dbReference>
<evidence type="ECO:0000256" key="9">
    <source>
        <dbReference type="ARBA" id="ARBA00022838"/>
    </source>
</evidence>
<keyword evidence="8" id="KW-0498">Mitosis</keyword>
<feature type="coiled-coil region" evidence="14">
    <location>
        <begin position="56"/>
        <end position="83"/>
    </location>
</feature>
<evidence type="ECO:0000256" key="14">
    <source>
        <dbReference type="SAM" id="Coils"/>
    </source>
</evidence>
<dbReference type="Proteomes" id="UP000241394">
    <property type="component" value="Chromosome LG9"/>
</dbReference>
<organism evidence="16 17">
    <name type="scientific">Actinidia chinensis var. chinensis</name>
    <name type="common">Chinese soft-hair kiwi</name>
    <dbReference type="NCBI Taxonomy" id="1590841"/>
    <lineage>
        <taxon>Eukaryota</taxon>
        <taxon>Viridiplantae</taxon>
        <taxon>Streptophyta</taxon>
        <taxon>Embryophyta</taxon>
        <taxon>Tracheophyta</taxon>
        <taxon>Spermatophyta</taxon>
        <taxon>Magnoliopsida</taxon>
        <taxon>eudicotyledons</taxon>
        <taxon>Gunneridae</taxon>
        <taxon>Pentapetalae</taxon>
        <taxon>asterids</taxon>
        <taxon>Ericales</taxon>
        <taxon>Actinidiaceae</taxon>
        <taxon>Actinidia</taxon>
    </lineage>
</organism>
<gene>
    <name evidence="16" type="ORF">CEY00_Acc10005</name>
</gene>
<dbReference type="STRING" id="1590841.A0A2R6R4M7"/>
<protein>
    <recommendedName>
        <fullName evidence="13">Protein FAM33A</fullName>
    </recommendedName>
</protein>
<evidence type="ECO:0000256" key="3">
    <source>
        <dbReference type="ARBA" id="ARBA00010684"/>
    </source>
</evidence>
<dbReference type="Pfam" id="PF16740">
    <property type="entry name" value="SKA2"/>
    <property type="match status" value="1"/>
</dbReference>
<keyword evidence="6" id="KW-0132">Cell division</keyword>
<keyword evidence="5" id="KW-0963">Cytoplasm</keyword>
<proteinExistence type="inferred from homology"/>
<evidence type="ECO:0000256" key="11">
    <source>
        <dbReference type="ARBA" id="ARBA00023306"/>
    </source>
</evidence>
<comment type="similarity">
    <text evidence="3">Belongs to the SKA2 family.</text>
</comment>
<sequence>MGHSHIHGDHHEAVDGLVNLFAKANHDLTMIQHKLQNEFQQIYPDNANPMKLVSRIKKVQEDLSSLKEQCRELLAAKQDLIDKARTTLVGNRSLLQRLQASTGIPVTNDSDDPAYSNFTQIIDEWTTQVRSRIGDETNESSSEDINQLLFSAIVQGN</sequence>
<dbReference type="GO" id="GO:0000278">
    <property type="term" value="P:mitotic cell cycle"/>
    <property type="evidence" value="ECO:0007669"/>
    <property type="project" value="TreeGrafter"/>
</dbReference>
<keyword evidence="9" id="KW-0995">Kinetochore</keyword>
<dbReference type="OrthoDB" id="193920at2759"/>
<evidence type="ECO:0000313" key="17">
    <source>
        <dbReference type="Proteomes" id="UP000241394"/>
    </source>
</evidence>
<evidence type="ECO:0000256" key="7">
    <source>
        <dbReference type="ARBA" id="ARBA00022701"/>
    </source>
</evidence>
<dbReference type="GO" id="GO:0051301">
    <property type="term" value="P:cell division"/>
    <property type="evidence" value="ECO:0007669"/>
    <property type="project" value="UniProtKB-KW"/>
</dbReference>
<keyword evidence="4" id="KW-0158">Chromosome</keyword>
<dbReference type="InParanoid" id="A0A2R6R4M7"/>
<dbReference type="GO" id="GO:0000940">
    <property type="term" value="C:outer kinetochore"/>
    <property type="evidence" value="ECO:0007669"/>
    <property type="project" value="InterPro"/>
</dbReference>
<feature type="domain" description="Ska2 N-terminal" evidence="15">
    <location>
        <begin position="11"/>
        <end position="118"/>
    </location>
</feature>
<dbReference type="PANTHER" id="PTHR32017:SF3">
    <property type="entry name" value="SPINDLE AND KINETOCHORE-ASSOCIATED PROTEIN 2"/>
    <property type="match status" value="1"/>
</dbReference>
<dbReference type="InterPro" id="IPR042091">
    <property type="entry name" value="Ska2_N"/>
</dbReference>
<keyword evidence="14" id="KW-0175">Coiled coil</keyword>
<reference evidence="16 17" key="1">
    <citation type="submission" date="2017-07" db="EMBL/GenBank/DDBJ databases">
        <title>An improved, manually edited Actinidia chinensis var. chinensis (kiwifruit) genome highlights the challenges associated with draft genomes and gene prediction in plants.</title>
        <authorList>
            <person name="Pilkington S."/>
            <person name="Crowhurst R."/>
            <person name="Hilario E."/>
            <person name="Nardozza S."/>
            <person name="Fraser L."/>
            <person name="Peng Y."/>
            <person name="Gunaseelan K."/>
            <person name="Simpson R."/>
            <person name="Tahir J."/>
            <person name="Deroles S."/>
            <person name="Templeton K."/>
            <person name="Luo Z."/>
            <person name="Davy M."/>
            <person name="Cheng C."/>
            <person name="Mcneilage M."/>
            <person name="Scaglione D."/>
            <person name="Liu Y."/>
            <person name="Zhang Q."/>
            <person name="Datson P."/>
            <person name="De Silva N."/>
            <person name="Gardiner S."/>
            <person name="Bassett H."/>
            <person name="Chagne D."/>
            <person name="Mccallum J."/>
            <person name="Dzierzon H."/>
            <person name="Deng C."/>
            <person name="Wang Y.-Y."/>
            <person name="Barron N."/>
            <person name="Manako K."/>
            <person name="Bowen J."/>
            <person name="Foster T."/>
            <person name="Erridge Z."/>
            <person name="Tiffin H."/>
            <person name="Waite C."/>
            <person name="Davies K."/>
            <person name="Grierson E."/>
            <person name="Laing W."/>
            <person name="Kirk R."/>
            <person name="Chen X."/>
            <person name="Wood M."/>
            <person name="Montefiori M."/>
            <person name="Brummell D."/>
            <person name="Schwinn K."/>
            <person name="Catanach A."/>
            <person name="Fullerton C."/>
            <person name="Li D."/>
            <person name="Meiyalaghan S."/>
            <person name="Nieuwenhuizen N."/>
            <person name="Read N."/>
            <person name="Prakash R."/>
            <person name="Hunter D."/>
            <person name="Zhang H."/>
            <person name="Mckenzie M."/>
            <person name="Knabel M."/>
            <person name="Harris A."/>
            <person name="Allan A."/>
            <person name="Chen A."/>
            <person name="Janssen B."/>
            <person name="Plunkett B."/>
            <person name="Dwamena C."/>
            <person name="Voogd C."/>
            <person name="Leif D."/>
            <person name="Lafferty D."/>
            <person name="Souleyre E."/>
            <person name="Varkonyi-Gasic E."/>
            <person name="Gambi F."/>
            <person name="Hanley J."/>
            <person name="Yao J.-L."/>
            <person name="Cheung J."/>
            <person name="David K."/>
            <person name="Warren B."/>
            <person name="Marsh K."/>
            <person name="Snowden K."/>
            <person name="Lin-Wang K."/>
            <person name="Brian L."/>
            <person name="Martinez-Sanchez M."/>
            <person name="Wang M."/>
            <person name="Ileperuma N."/>
            <person name="Macnee N."/>
            <person name="Campin R."/>
            <person name="Mcatee P."/>
            <person name="Drummond R."/>
            <person name="Espley R."/>
            <person name="Ireland H."/>
            <person name="Wu R."/>
            <person name="Atkinson R."/>
            <person name="Karunairetnam S."/>
            <person name="Bulley S."/>
            <person name="Chunkath S."/>
            <person name="Hanley Z."/>
            <person name="Storey R."/>
            <person name="Thrimawithana A."/>
            <person name="Thomson S."/>
            <person name="David C."/>
            <person name="Testolin R."/>
        </authorList>
    </citation>
    <scope>NUCLEOTIDE SEQUENCE [LARGE SCALE GENOMIC DNA]</scope>
    <source>
        <strain evidence="17">cv. Red5</strain>
        <tissue evidence="16">Young leaf</tissue>
    </source>
</reference>
<evidence type="ECO:0000256" key="5">
    <source>
        <dbReference type="ARBA" id="ARBA00022490"/>
    </source>
</evidence>
<comment type="caution">
    <text evidence="16">The sequence shown here is derived from an EMBL/GenBank/DDBJ whole genome shotgun (WGS) entry which is preliminary data.</text>
</comment>
<evidence type="ECO:0000256" key="1">
    <source>
        <dbReference type="ARBA" id="ARBA00004186"/>
    </source>
</evidence>
<evidence type="ECO:0000256" key="8">
    <source>
        <dbReference type="ARBA" id="ARBA00022776"/>
    </source>
</evidence>
<dbReference type="AlphaFoldDB" id="A0A2R6R4M7"/>
<evidence type="ECO:0000256" key="2">
    <source>
        <dbReference type="ARBA" id="ARBA00004629"/>
    </source>
</evidence>
<dbReference type="EMBL" id="NKQK01000009">
    <property type="protein sequence ID" value="PSS20966.1"/>
    <property type="molecule type" value="Genomic_DNA"/>
</dbReference>
<dbReference type="PANTHER" id="PTHR32017">
    <property type="entry name" value="SPINDLE AND KINETOCHORE-ASSOCIATED PROTEIN 2"/>
    <property type="match status" value="1"/>
</dbReference>
<accession>A0A2R6R4M7</accession>
<evidence type="ECO:0000259" key="15">
    <source>
        <dbReference type="Pfam" id="PF16740"/>
    </source>
</evidence>
<dbReference type="InterPro" id="IPR026762">
    <property type="entry name" value="Ska2"/>
</dbReference>
<dbReference type="GO" id="GO:0008017">
    <property type="term" value="F:microtubule binding"/>
    <property type="evidence" value="ECO:0007669"/>
    <property type="project" value="InterPro"/>
</dbReference>
<name>A0A2R6R4M7_ACTCC</name>
<keyword evidence="7" id="KW-0493">Microtubule</keyword>
<dbReference type="FunCoup" id="A0A2R6R4M7">
    <property type="interactions" value="281"/>
</dbReference>
<dbReference type="GO" id="GO:0005876">
    <property type="term" value="C:spindle microtubule"/>
    <property type="evidence" value="ECO:0007669"/>
    <property type="project" value="InterPro"/>
</dbReference>
<evidence type="ECO:0000256" key="13">
    <source>
        <dbReference type="ARBA" id="ARBA00029651"/>
    </source>
</evidence>
<keyword evidence="11" id="KW-0131">Cell cycle</keyword>
<evidence type="ECO:0000256" key="10">
    <source>
        <dbReference type="ARBA" id="ARBA00023212"/>
    </source>
</evidence>
<dbReference type="Gene3D" id="6.10.250.1380">
    <property type="match status" value="1"/>
</dbReference>
<keyword evidence="10" id="KW-0206">Cytoskeleton</keyword>